<organism evidence="2 3">
    <name type="scientific">Aspergillus clavatus (strain ATCC 1007 / CBS 513.65 / DSM 816 / NCTC 3887 / NRRL 1 / QM 1276 / 107)</name>
    <dbReference type="NCBI Taxonomy" id="344612"/>
    <lineage>
        <taxon>Eukaryota</taxon>
        <taxon>Fungi</taxon>
        <taxon>Dikarya</taxon>
        <taxon>Ascomycota</taxon>
        <taxon>Pezizomycotina</taxon>
        <taxon>Eurotiomycetes</taxon>
        <taxon>Eurotiomycetidae</taxon>
        <taxon>Eurotiales</taxon>
        <taxon>Aspergillaceae</taxon>
        <taxon>Aspergillus</taxon>
        <taxon>Aspergillus subgen. Fumigati</taxon>
    </lineage>
</organism>
<name>A1CHQ7_ASPCL</name>
<protein>
    <submittedName>
        <fullName evidence="2">Uncharacterized protein</fullName>
    </submittedName>
</protein>
<dbReference type="AlphaFoldDB" id="A1CHQ7"/>
<keyword evidence="1" id="KW-0732">Signal</keyword>
<evidence type="ECO:0000313" key="3">
    <source>
        <dbReference type="Proteomes" id="UP000006701"/>
    </source>
</evidence>
<dbReference type="KEGG" id="act:ACLA_048840"/>
<accession>A1CHQ7</accession>
<reference evidence="2 3" key="1">
    <citation type="journal article" date="2008" name="PLoS Genet.">
        <title>Genomic islands in the pathogenic filamentous fungus Aspergillus fumigatus.</title>
        <authorList>
            <person name="Fedorova N.D."/>
            <person name="Khaldi N."/>
            <person name="Joardar V.S."/>
            <person name="Maiti R."/>
            <person name="Amedeo P."/>
            <person name="Anderson M.J."/>
            <person name="Crabtree J."/>
            <person name="Silva J.C."/>
            <person name="Badger J.H."/>
            <person name="Albarraq A."/>
            <person name="Angiuoli S."/>
            <person name="Bussey H."/>
            <person name="Bowyer P."/>
            <person name="Cotty P.J."/>
            <person name="Dyer P.S."/>
            <person name="Egan A."/>
            <person name="Galens K."/>
            <person name="Fraser-Liggett C.M."/>
            <person name="Haas B.J."/>
            <person name="Inman J.M."/>
            <person name="Kent R."/>
            <person name="Lemieux S."/>
            <person name="Malavazi I."/>
            <person name="Orvis J."/>
            <person name="Roemer T."/>
            <person name="Ronning C.M."/>
            <person name="Sundaram J.P."/>
            <person name="Sutton G."/>
            <person name="Turner G."/>
            <person name="Venter J.C."/>
            <person name="White O.R."/>
            <person name="Whitty B.R."/>
            <person name="Youngman P."/>
            <person name="Wolfe K.H."/>
            <person name="Goldman G.H."/>
            <person name="Wortman J.R."/>
            <person name="Jiang B."/>
            <person name="Denning D.W."/>
            <person name="Nierman W.C."/>
        </authorList>
    </citation>
    <scope>NUCLEOTIDE SEQUENCE [LARGE SCALE GENOMIC DNA]</scope>
    <source>
        <strain evidence="3">ATCC 1007 / CBS 513.65 / DSM 816 / NCTC 3887 / NRRL 1</strain>
    </source>
</reference>
<dbReference type="RefSeq" id="XP_001271838.1">
    <property type="nucleotide sequence ID" value="XM_001271837.1"/>
</dbReference>
<evidence type="ECO:0000313" key="2">
    <source>
        <dbReference type="EMBL" id="EAW10412.1"/>
    </source>
</evidence>
<dbReference type="OMA" id="NCLPECY"/>
<proteinExistence type="predicted"/>
<dbReference type="EMBL" id="DS027054">
    <property type="protein sequence ID" value="EAW10412.1"/>
    <property type="molecule type" value="Genomic_DNA"/>
</dbReference>
<dbReference type="HOGENOM" id="CLU_2885363_0_0_1"/>
<evidence type="ECO:0000256" key="1">
    <source>
        <dbReference type="SAM" id="SignalP"/>
    </source>
</evidence>
<dbReference type="VEuPathDB" id="FungiDB:ACLA_048840"/>
<dbReference type="Proteomes" id="UP000006701">
    <property type="component" value="Unassembled WGS sequence"/>
</dbReference>
<feature type="signal peptide" evidence="1">
    <location>
        <begin position="1"/>
        <end position="20"/>
    </location>
</feature>
<feature type="chain" id="PRO_5002633456" evidence="1">
    <location>
        <begin position="21"/>
        <end position="63"/>
    </location>
</feature>
<dbReference type="GeneID" id="4704073"/>
<keyword evidence="3" id="KW-1185">Reference proteome</keyword>
<sequence length="63" mass="6717">MQLSTILATTVLLFSSAAMAQSWGNNCLPECYVYSRDAEAACPKDHAAIGRQGPGCFQCCESV</sequence>
<gene>
    <name evidence="2" type="ORF">ACLA_048840</name>
</gene>
<dbReference type="OrthoDB" id="4475619at2759"/>